<reference evidence="2" key="1">
    <citation type="journal article" date="2023" name="J. Hazard. Mater.">
        <title>Anaerobic biodegradation of pyrene and benzo[a]pyrene by a new sulfate-reducing Desulforamulus aquiferis strain DSA.</title>
        <authorList>
            <person name="Zhang Z."/>
            <person name="Sun J."/>
            <person name="Gong X."/>
            <person name="Wang C."/>
            <person name="Wang H."/>
        </authorList>
    </citation>
    <scope>NUCLEOTIDE SEQUENCE</scope>
    <source>
        <strain evidence="2">DSA</strain>
    </source>
</reference>
<dbReference type="EMBL" id="JARPTC010000021">
    <property type="protein sequence ID" value="MDO7788473.1"/>
    <property type="molecule type" value="Genomic_DNA"/>
</dbReference>
<sequence>MTWVIIGAVLLGVVTGHWLFSENASGYLNNITTIALYLMLFGIGVDLGRQREVWLRLWAMGWKILMLPLLVAIGSLAGAAVSGYILGLPFNESTAIGAGFGWYSLSGILISEIYNVETGALAFMTNVARELLTFISVPLVARYIGRLSTIAPGGATTMDTTLPIITRATDSDMAIIAFINGSVLSTMVPILVPFLIKLNL</sequence>
<evidence type="ECO:0000256" key="1">
    <source>
        <dbReference type="SAM" id="Phobius"/>
    </source>
</evidence>
<keyword evidence="1" id="KW-0812">Transmembrane</keyword>
<name>A0AAW7ZGT7_9FIRM</name>
<keyword evidence="1" id="KW-0472">Membrane</keyword>
<dbReference type="InterPro" id="IPR005642">
    <property type="entry name" value="LysO"/>
</dbReference>
<dbReference type="PANTHER" id="PTHR35804">
    <property type="entry name" value="LYSINE EXPORTER LYSO"/>
    <property type="match status" value="1"/>
</dbReference>
<protein>
    <submittedName>
        <fullName evidence="2">Lysine exporter LysO family protein</fullName>
    </submittedName>
</protein>
<reference evidence="2" key="2">
    <citation type="submission" date="2023-03" db="EMBL/GenBank/DDBJ databases">
        <authorList>
            <person name="Zhang Z."/>
        </authorList>
    </citation>
    <scope>NUCLEOTIDE SEQUENCE</scope>
    <source>
        <strain evidence="2">DSA</strain>
    </source>
</reference>
<keyword evidence="1" id="KW-1133">Transmembrane helix</keyword>
<evidence type="ECO:0000313" key="2">
    <source>
        <dbReference type="EMBL" id="MDO7788473.1"/>
    </source>
</evidence>
<gene>
    <name evidence="2" type="ORF">P6N53_14690</name>
</gene>
<organism evidence="2 3">
    <name type="scientific">Desulforamulus aquiferis</name>
    <dbReference type="NCBI Taxonomy" id="1397668"/>
    <lineage>
        <taxon>Bacteria</taxon>
        <taxon>Bacillati</taxon>
        <taxon>Bacillota</taxon>
        <taxon>Clostridia</taxon>
        <taxon>Eubacteriales</taxon>
        <taxon>Peptococcaceae</taxon>
        <taxon>Desulforamulus</taxon>
    </lineage>
</organism>
<proteinExistence type="predicted"/>
<dbReference type="GO" id="GO:0015661">
    <property type="term" value="F:L-lysine efflux transmembrane transporter activity"/>
    <property type="evidence" value="ECO:0007669"/>
    <property type="project" value="InterPro"/>
</dbReference>
<comment type="caution">
    <text evidence="2">The sequence shown here is derived from an EMBL/GenBank/DDBJ whole genome shotgun (WGS) entry which is preliminary data.</text>
</comment>
<dbReference type="Pfam" id="PF03956">
    <property type="entry name" value="Lys_export"/>
    <property type="match status" value="1"/>
</dbReference>
<dbReference type="AlphaFoldDB" id="A0AAW7ZGT7"/>
<dbReference type="RefSeq" id="WP_304544444.1">
    <property type="nucleotide sequence ID" value="NZ_JARPTC010000021.1"/>
</dbReference>
<dbReference type="PANTHER" id="PTHR35804:SF1">
    <property type="entry name" value="LYSINE EXPORTER LYSO"/>
    <property type="match status" value="1"/>
</dbReference>
<feature type="transmembrane region" description="Helical" evidence="1">
    <location>
        <begin position="65"/>
        <end position="86"/>
    </location>
</feature>
<feature type="transmembrane region" description="Helical" evidence="1">
    <location>
        <begin position="26"/>
        <end position="45"/>
    </location>
</feature>
<keyword evidence="3" id="KW-1185">Reference proteome</keyword>
<accession>A0AAW7ZGT7</accession>
<feature type="transmembrane region" description="Helical" evidence="1">
    <location>
        <begin position="173"/>
        <end position="196"/>
    </location>
</feature>
<dbReference type="Proteomes" id="UP001172911">
    <property type="component" value="Unassembled WGS sequence"/>
</dbReference>
<evidence type="ECO:0000313" key="3">
    <source>
        <dbReference type="Proteomes" id="UP001172911"/>
    </source>
</evidence>
<dbReference type="GO" id="GO:0005886">
    <property type="term" value="C:plasma membrane"/>
    <property type="evidence" value="ECO:0007669"/>
    <property type="project" value="TreeGrafter"/>
</dbReference>